<keyword evidence="7" id="KW-1185">Reference proteome</keyword>
<dbReference type="STRING" id="1227549.SAMN05444007_1165"/>
<sequence length="897" mass="100311">MTSFKYTRTTHPDIPFWKDPMVRIIKALFQRYAETHLEVNCDGFVLRNELGQRIGHLDRYGIANGRLYATGWTNATQVALITEGQRSQAAPTLSRKDVAAILEPGATDMVGFHVDHPLAQGWIMFSVELGDHRYFSSLPPVPDSRIRAARRRLIPGFLIRLLRASPAALRWKLHGRPQDRAAVKRFLHLDEDAGRNMVPGIPLFPTEENPPVQPEGLEDVEITIVLPVYNAFDLLPEALDRVVRHTDLPWHLVVVEDCSTDANIRPWLRTWAAEQGSVRVTLLENSENRGFIRSVNRAFAVARDRNNHVVLLNSDAFVPEGWASRLIRPLLAHDAVASVTPMSNDAEIFTIPVICHRNDLTPGEANVIDRVARQFHPDADIAEAPTGVGFCMAMNIQYLADLPEFDTKFGRGYGEEVDWCQRARAIGGRHLGLPSLFVEHRGGSSFGSAEKLKLIRRNSDTISERYPNYDRDVQDFIRADLLAAPRVALGLALAAERSDRPIPVYLAHSMGGGAEKYLEQRIAQNIEAVGAAMVLRIGGSYRWQLELHGHDGISRTVSEDFEMVRQILDIPEALEIVYSCGVGDRNPVEIPGNLIALKRGKQDRLEVLFHDFFPISPSFNLLGQDRHFRGVPDRTSTETIHTTRQPNGRKVSLRRWRKEWGALMKAADRIVTFSEDSRSHVTVAYPDLPIEIDVMPHQLSSLLPKIEHKSPRPPVIGVLGAIGYEKGAAVLAQLSCELDRLGYNPLVVIGEVDPSFIFSATARIHGRYRFDDLPDLIQRYEITHWLIPSICPETFSFATHEVLSTGLPVYCFDLGAQAEAVGTARNGTVIPLPEDRETLPICIIEAIFGDDTPKESHRTTGLNDGGSSEVQKIALVATEKDQSDRQEPQTQPEDIDR</sequence>
<dbReference type="GO" id="GO:0016757">
    <property type="term" value="F:glycosyltransferase activity"/>
    <property type="evidence" value="ECO:0007669"/>
    <property type="project" value="UniProtKB-KW"/>
</dbReference>
<dbReference type="SUPFAM" id="SSF53448">
    <property type="entry name" value="Nucleotide-diphospho-sugar transferases"/>
    <property type="match status" value="1"/>
</dbReference>
<feature type="compositionally biased region" description="Polar residues" evidence="4">
    <location>
        <begin position="888"/>
        <end position="897"/>
    </location>
</feature>
<accession>A0A1H7DY44</accession>
<dbReference type="RefSeq" id="WP_092371161.1">
    <property type="nucleotide sequence ID" value="NZ_FNYD01000016.1"/>
</dbReference>
<dbReference type="Proteomes" id="UP000199379">
    <property type="component" value="Unassembled WGS sequence"/>
</dbReference>
<gene>
    <name evidence="6" type="ORF">SAMN05444007_1165</name>
</gene>
<evidence type="ECO:0000313" key="7">
    <source>
        <dbReference type="Proteomes" id="UP000199379"/>
    </source>
</evidence>
<dbReference type="Pfam" id="PF00535">
    <property type="entry name" value="Glycos_transf_2"/>
    <property type="match status" value="1"/>
</dbReference>
<keyword evidence="3 6" id="KW-0808">Transferase</keyword>
<dbReference type="InterPro" id="IPR001173">
    <property type="entry name" value="Glyco_trans_2-like"/>
</dbReference>
<dbReference type="Gene3D" id="3.40.50.2000">
    <property type="entry name" value="Glycogen Phosphorylase B"/>
    <property type="match status" value="1"/>
</dbReference>
<dbReference type="EMBL" id="FNYD01000016">
    <property type="protein sequence ID" value="SEK06314.1"/>
    <property type="molecule type" value="Genomic_DNA"/>
</dbReference>
<dbReference type="AlphaFoldDB" id="A0A1H7DY44"/>
<evidence type="ECO:0000313" key="6">
    <source>
        <dbReference type="EMBL" id="SEK06314.1"/>
    </source>
</evidence>
<organism evidence="6 7">
    <name type="scientific">Cribrihabitans marinus</name>
    <dbReference type="NCBI Taxonomy" id="1227549"/>
    <lineage>
        <taxon>Bacteria</taxon>
        <taxon>Pseudomonadati</taxon>
        <taxon>Pseudomonadota</taxon>
        <taxon>Alphaproteobacteria</taxon>
        <taxon>Rhodobacterales</taxon>
        <taxon>Paracoccaceae</taxon>
        <taxon>Cribrihabitans</taxon>
    </lineage>
</organism>
<dbReference type="OrthoDB" id="9771846at2"/>
<dbReference type="PANTHER" id="PTHR43179:SF12">
    <property type="entry name" value="GALACTOFURANOSYLTRANSFERASE GLFT2"/>
    <property type="match status" value="1"/>
</dbReference>
<feature type="domain" description="Glycosyltransferase 2-like" evidence="5">
    <location>
        <begin position="223"/>
        <end position="350"/>
    </location>
</feature>
<evidence type="ECO:0000256" key="4">
    <source>
        <dbReference type="SAM" id="MobiDB-lite"/>
    </source>
</evidence>
<dbReference type="PANTHER" id="PTHR43179">
    <property type="entry name" value="RHAMNOSYLTRANSFERASE WBBL"/>
    <property type="match status" value="1"/>
</dbReference>
<feature type="compositionally biased region" description="Basic and acidic residues" evidence="4">
    <location>
        <begin position="878"/>
        <end position="887"/>
    </location>
</feature>
<feature type="region of interest" description="Disordered" evidence="4">
    <location>
        <begin position="877"/>
        <end position="897"/>
    </location>
</feature>
<reference evidence="6 7" key="1">
    <citation type="submission" date="2016-10" db="EMBL/GenBank/DDBJ databases">
        <authorList>
            <person name="de Groot N.N."/>
        </authorList>
    </citation>
    <scope>NUCLEOTIDE SEQUENCE [LARGE SCALE GENOMIC DNA]</scope>
    <source>
        <strain evidence="6 7">DSM 29340</strain>
    </source>
</reference>
<evidence type="ECO:0000256" key="3">
    <source>
        <dbReference type="ARBA" id="ARBA00022679"/>
    </source>
</evidence>
<evidence type="ECO:0000256" key="1">
    <source>
        <dbReference type="ARBA" id="ARBA00006739"/>
    </source>
</evidence>
<dbReference type="SUPFAM" id="SSF53756">
    <property type="entry name" value="UDP-Glycosyltransferase/glycogen phosphorylase"/>
    <property type="match status" value="1"/>
</dbReference>
<dbReference type="InterPro" id="IPR029044">
    <property type="entry name" value="Nucleotide-diphossugar_trans"/>
</dbReference>
<evidence type="ECO:0000259" key="5">
    <source>
        <dbReference type="Pfam" id="PF00535"/>
    </source>
</evidence>
<evidence type="ECO:0000256" key="2">
    <source>
        <dbReference type="ARBA" id="ARBA00022676"/>
    </source>
</evidence>
<protein>
    <submittedName>
        <fullName evidence="6">Glycosyltransferase, GT2 family</fullName>
    </submittedName>
</protein>
<proteinExistence type="inferred from homology"/>
<name>A0A1H7DY44_9RHOB</name>
<dbReference type="Gene3D" id="3.90.550.10">
    <property type="entry name" value="Spore Coat Polysaccharide Biosynthesis Protein SpsA, Chain A"/>
    <property type="match status" value="1"/>
</dbReference>
<comment type="similarity">
    <text evidence="1">Belongs to the glycosyltransferase 2 family.</text>
</comment>
<keyword evidence="2" id="KW-0328">Glycosyltransferase</keyword>